<protein>
    <submittedName>
        <fullName evidence="3">Uncharacterized protein</fullName>
    </submittedName>
</protein>
<gene>
    <name evidence="3" type="ORF">C1SCF055_LOCUS17578</name>
</gene>
<evidence type="ECO:0000313" key="3">
    <source>
        <dbReference type="EMBL" id="CAI3990604.1"/>
    </source>
</evidence>
<evidence type="ECO:0000256" key="2">
    <source>
        <dbReference type="SAM" id="Phobius"/>
    </source>
</evidence>
<reference evidence="3" key="1">
    <citation type="submission" date="2022-10" db="EMBL/GenBank/DDBJ databases">
        <authorList>
            <person name="Chen Y."/>
            <person name="Dougan E. K."/>
            <person name="Chan C."/>
            <person name="Rhodes N."/>
            <person name="Thang M."/>
        </authorList>
    </citation>
    <scope>NUCLEOTIDE SEQUENCE</scope>
</reference>
<keyword evidence="2" id="KW-0812">Transmembrane</keyword>
<organism evidence="3">
    <name type="scientific">Cladocopium goreaui</name>
    <dbReference type="NCBI Taxonomy" id="2562237"/>
    <lineage>
        <taxon>Eukaryota</taxon>
        <taxon>Sar</taxon>
        <taxon>Alveolata</taxon>
        <taxon>Dinophyceae</taxon>
        <taxon>Suessiales</taxon>
        <taxon>Symbiodiniaceae</taxon>
        <taxon>Cladocopium</taxon>
    </lineage>
</organism>
<name>A0A9P1FV09_9DINO</name>
<dbReference type="EMBL" id="CAMXCT020001495">
    <property type="protein sequence ID" value="CAL1143979.1"/>
    <property type="molecule type" value="Genomic_DNA"/>
</dbReference>
<reference evidence="4" key="2">
    <citation type="submission" date="2024-04" db="EMBL/GenBank/DDBJ databases">
        <authorList>
            <person name="Chen Y."/>
            <person name="Shah S."/>
            <person name="Dougan E. K."/>
            <person name="Thang M."/>
            <person name="Chan C."/>
        </authorList>
    </citation>
    <scope>NUCLEOTIDE SEQUENCE [LARGE SCALE GENOMIC DNA]</scope>
</reference>
<dbReference type="AlphaFoldDB" id="A0A9P1FV09"/>
<evidence type="ECO:0000313" key="4">
    <source>
        <dbReference type="EMBL" id="CAL1143979.1"/>
    </source>
</evidence>
<keyword evidence="5" id="KW-1185">Reference proteome</keyword>
<proteinExistence type="predicted"/>
<dbReference type="OrthoDB" id="449219at2759"/>
<sequence>MEMASELSQRSKKTIFGMIAVAKGLHRSMQRVFGGSGLQLFVPENELKAGDDLTSAQLSPATVEERPLLTATADEEHLPFKALWSLLFNSKLRLYVEPEALHNMWNDLKNSYKRADLQPALLLGIVMSQSSHGPFGSGHHQWTKQQTAELLAESMTTSDFENIRESMTRDRYGDTTDIPESPSDLPDIPSVANFPIFAKQKSWFQAVVALYRLALDWSLDSVILGKAVELTKGLDSDDRMMDDGEDHEDAAGHGPADDHARPQTRKELDELKGTFSNKLVMTYHYHQDPMLPLEFKAMFWASRPLLHEYEATLDIQKDGQEKTLRWRAARAKGQTWWPTVVKTMCSINDPETMKMLHIPLTARENDFGLDVHKQILEKYSKLCIEISSARSWSQCQYTICVPNMFAIVHHESFEHRERGMNVLKRIWEAVLNAEKVLSHPDTRADVRASLKQVLDHMAWHKGQVARELFLVCQQGEWKAGDQQIRQLGFYLFGTPANTKHFPEDTFAHLADIVKRMVRNCKISKNLICSYQLSFFIAICHFLSVFFLVSPNSQSHLYIFMGITHELLSLRLNKYCSLQ</sequence>
<feature type="transmembrane region" description="Helical" evidence="2">
    <location>
        <begin position="530"/>
        <end position="548"/>
    </location>
</feature>
<dbReference type="Proteomes" id="UP001152797">
    <property type="component" value="Unassembled WGS sequence"/>
</dbReference>
<evidence type="ECO:0000313" key="5">
    <source>
        <dbReference type="Proteomes" id="UP001152797"/>
    </source>
</evidence>
<keyword evidence="2" id="KW-1133">Transmembrane helix</keyword>
<evidence type="ECO:0000256" key="1">
    <source>
        <dbReference type="SAM" id="MobiDB-lite"/>
    </source>
</evidence>
<accession>A0A9P1FV09</accession>
<keyword evidence="2" id="KW-0472">Membrane</keyword>
<dbReference type="EMBL" id="CAMXCT030001495">
    <property type="protein sequence ID" value="CAL4777916.1"/>
    <property type="molecule type" value="Genomic_DNA"/>
</dbReference>
<dbReference type="EMBL" id="CAMXCT010001495">
    <property type="protein sequence ID" value="CAI3990604.1"/>
    <property type="molecule type" value="Genomic_DNA"/>
</dbReference>
<feature type="compositionally biased region" description="Basic and acidic residues" evidence="1">
    <location>
        <begin position="249"/>
        <end position="262"/>
    </location>
</feature>
<feature type="region of interest" description="Disordered" evidence="1">
    <location>
        <begin position="236"/>
        <end position="262"/>
    </location>
</feature>
<comment type="caution">
    <text evidence="3">The sequence shown here is derived from an EMBL/GenBank/DDBJ whole genome shotgun (WGS) entry which is preliminary data.</text>
</comment>